<keyword evidence="2" id="KW-0479">Metal-binding</keyword>
<dbReference type="InterPro" id="IPR011051">
    <property type="entry name" value="RmlC_Cupin_sf"/>
</dbReference>
<dbReference type="EMBL" id="CP025746">
    <property type="protein sequence ID" value="QAA30982.1"/>
    <property type="molecule type" value="Genomic_DNA"/>
</dbReference>
<accession>A0A410DPH9</accession>
<protein>
    <submittedName>
        <fullName evidence="6">Pirin family protein</fullName>
    </submittedName>
</protein>
<dbReference type="Gene3D" id="2.60.120.10">
    <property type="entry name" value="Jelly Rolls"/>
    <property type="match status" value="2"/>
</dbReference>
<gene>
    <name evidence="6" type="ORF">C1I91_04510</name>
</gene>
<feature type="domain" description="Pirin N-terminal" evidence="4">
    <location>
        <begin position="14"/>
        <end position="118"/>
    </location>
</feature>
<dbReference type="InterPro" id="IPR041602">
    <property type="entry name" value="Quercetinase_C"/>
</dbReference>
<proteinExistence type="inferred from homology"/>
<dbReference type="InterPro" id="IPR012093">
    <property type="entry name" value="Pirin"/>
</dbReference>
<dbReference type="PANTHER" id="PTHR43212:SF3">
    <property type="entry name" value="QUERCETIN 2,3-DIOXYGENASE"/>
    <property type="match status" value="1"/>
</dbReference>
<dbReference type="OrthoDB" id="321327at2"/>
<evidence type="ECO:0000256" key="1">
    <source>
        <dbReference type="ARBA" id="ARBA00008416"/>
    </source>
</evidence>
<feature type="binding site" evidence="2">
    <location>
        <position position="101"/>
    </location>
    <ligand>
        <name>Fe cation</name>
        <dbReference type="ChEBI" id="CHEBI:24875"/>
    </ligand>
</feature>
<dbReference type="SUPFAM" id="SSF51182">
    <property type="entry name" value="RmlC-like cupins"/>
    <property type="match status" value="1"/>
</dbReference>
<evidence type="ECO:0000256" key="2">
    <source>
        <dbReference type="PIRSR" id="PIRSR006232-1"/>
    </source>
</evidence>
<dbReference type="Pfam" id="PF17954">
    <property type="entry name" value="Pirin_C_2"/>
    <property type="match status" value="1"/>
</dbReference>
<dbReference type="PIRSF" id="PIRSF006232">
    <property type="entry name" value="Pirin"/>
    <property type="match status" value="1"/>
</dbReference>
<comment type="similarity">
    <text evidence="1 3">Belongs to the pirin family.</text>
</comment>
<dbReference type="Proteomes" id="UP000286268">
    <property type="component" value="Chromosome"/>
</dbReference>
<dbReference type="GO" id="GO:0046872">
    <property type="term" value="F:metal ion binding"/>
    <property type="evidence" value="ECO:0007669"/>
    <property type="project" value="UniProtKB-KW"/>
</dbReference>
<organism evidence="6 7">
    <name type="scientific">Clostridium manihotivorum</name>
    <dbReference type="NCBI Taxonomy" id="2320868"/>
    <lineage>
        <taxon>Bacteria</taxon>
        <taxon>Bacillati</taxon>
        <taxon>Bacillota</taxon>
        <taxon>Clostridia</taxon>
        <taxon>Eubacteriales</taxon>
        <taxon>Clostridiaceae</taxon>
        <taxon>Clostridium</taxon>
    </lineage>
</organism>
<evidence type="ECO:0000313" key="7">
    <source>
        <dbReference type="Proteomes" id="UP000286268"/>
    </source>
</evidence>
<dbReference type="AlphaFoldDB" id="A0A410DPH9"/>
<evidence type="ECO:0000259" key="4">
    <source>
        <dbReference type="Pfam" id="PF02678"/>
    </source>
</evidence>
<evidence type="ECO:0000313" key="6">
    <source>
        <dbReference type="EMBL" id="QAA30982.1"/>
    </source>
</evidence>
<dbReference type="KEGG" id="cmah:C1I91_04510"/>
<sequence>MIRRIKSSDMGKSKNQWLDSIFHFSFADYFNVENISFGDLRVINDDLIQPHTGFDTHPHKDMEIISYGIEGELTHEDSMGSKGVIGRGQVQYMSAGTGVYHSEHNRGDVTARFLQIWVLPDKKNHTPQYGDFKFDWELRKNKWFHFVSSKEGDAPIKVNQDINFYALELEKGNEIDFAVGDRRQAYMVQIEGTSTVNDVELEQRDAAEIVEEDVKIKAKEKSHILIIEMTKKNVIWR</sequence>
<dbReference type="RefSeq" id="WP_128211516.1">
    <property type="nucleotide sequence ID" value="NZ_CP025746.1"/>
</dbReference>
<dbReference type="PANTHER" id="PTHR43212">
    <property type="entry name" value="QUERCETIN 2,3-DIOXYGENASE"/>
    <property type="match status" value="1"/>
</dbReference>
<dbReference type="CDD" id="cd02910">
    <property type="entry name" value="cupin_Yhhw_N"/>
    <property type="match status" value="1"/>
</dbReference>
<dbReference type="InterPro" id="IPR014710">
    <property type="entry name" value="RmlC-like_jellyroll"/>
</dbReference>
<keyword evidence="2" id="KW-0408">Iron</keyword>
<feature type="domain" description="Quercetin 2,3-dioxygenase C-terminal cupin" evidence="5">
    <location>
        <begin position="147"/>
        <end position="229"/>
    </location>
</feature>
<feature type="binding site" evidence="2">
    <location>
        <position position="57"/>
    </location>
    <ligand>
        <name>Fe cation</name>
        <dbReference type="ChEBI" id="CHEBI:24875"/>
    </ligand>
</feature>
<feature type="binding site" evidence="2">
    <location>
        <position position="59"/>
    </location>
    <ligand>
        <name>Fe cation</name>
        <dbReference type="ChEBI" id="CHEBI:24875"/>
    </ligand>
</feature>
<name>A0A410DPH9_9CLOT</name>
<keyword evidence="7" id="KW-1185">Reference proteome</keyword>
<evidence type="ECO:0000256" key="3">
    <source>
        <dbReference type="RuleBase" id="RU003457"/>
    </source>
</evidence>
<dbReference type="InterPro" id="IPR003829">
    <property type="entry name" value="Pirin_N_dom"/>
</dbReference>
<feature type="binding site" evidence="2">
    <location>
        <position position="103"/>
    </location>
    <ligand>
        <name>Fe cation</name>
        <dbReference type="ChEBI" id="CHEBI:24875"/>
    </ligand>
</feature>
<evidence type="ECO:0000259" key="5">
    <source>
        <dbReference type="Pfam" id="PF17954"/>
    </source>
</evidence>
<comment type="cofactor">
    <cofactor evidence="2">
        <name>Fe cation</name>
        <dbReference type="ChEBI" id="CHEBI:24875"/>
    </cofactor>
    <text evidence="2">Binds 1 Fe cation per subunit.</text>
</comment>
<reference evidence="6 7" key="1">
    <citation type="submission" date="2018-01" db="EMBL/GenBank/DDBJ databases">
        <title>Genome Sequencing and Assembly of Anaerobacter polyendosporus strain CT4.</title>
        <authorList>
            <person name="Tachaapaikoon C."/>
            <person name="Sutheeworapong S."/>
            <person name="Jenjaroenpun P."/>
            <person name="Wongsurawat T."/>
            <person name="Nookeaw I."/>
            <person name="Cheawchanlertfa P."/>
            <person name="Kosugi A."/>
            <person name="Cheevadhanarak S."/>
            <person name="Ratanakhanokchai K."/>
        </authorList>
    </citation>
    <scope>NUCLEOTIDE SEQUENCE [LARGE SCALE GENOMIC DNA]</scope>
    <source>
        <strain evidence="6 7">CT4</strain>
    </source>
</reference>
<dbReference type="Pfam" id="PF02678">
    <property type="entry name" value="Pirin"/>
    <property type="match status" value="1"/>
</dbReference>